<protein>
    <recommendedName>
        <fullName evidence="4">Major facilitator superfamily (MFS) profile domain-containing protein</fullName>
    </recommendedName>
</protein>
<dbReference type="EMBL" id="CP127173">
    <property type="protein sequence ID" value="WIV52946.1"/>
    <property type="molecule type" value="Genomic_DNA"/>
</dbReference>
<proteinExistence type="predicted"/>
<keyword evidence="1" id="KW-0812">Transmembrane</keyword>
<evidence type="ECO:0000256" key="1">
    <source>
        <dbReference type="SAM" id="Phobius"/>
    </source>
</evidence>
<dbReference type="Gene3D" id="1.20.1250.20">
    <property type="entry name" value="MFS general substrate transporter like domains"/>
    <property type="match status" value="1"/>
</dbReference>
<reference evidence="2 3" key="1">
    <citation type="submission" date="2023-06" db="EMBL/GenBank/DDBJ databases">
        <authorList>
            <person name="Oyuntsetseg B."/>
            <person name="Kim S.B."/>
        </authorList>
    </citation>
    <scope>NUCLEOTIDE SEQUENCE [LARGE SCALE GENOMIC DNA]</scope>
    <source>
        <strain evidence="2 3">2-2</strain>
    </source>
</reference>
<keyword evidence="1" id="KW-1133">Transmembrane helix</keyword>
<gene>
    <name evidence="2" type="ORF">QP939_28840</name>
</gene>
<name>A0ABY8XAD8_9PSEU</name>
<keyword evidence="1" id="KW-0472">Membrane</keyword>
<dbReference type="SUPFAM" id="SSF103473">
    <property type="entry name" value="MFS general substrate transporter"/>
    <property type="match status" value="1"/>
</dbReference>
<dbReference type="Proteomes" id="UP001227101">
    <property type="component" value="Chromosome"/>
</dbReference>
<dbReference type="InterPro" id="IPR036259">
    <property type="entry name" value="MFS_trans_sf"/>
</dbReference>
<accession>A0ABY8XAD8</accession>
<keyword evidence="3" id="KW-1185">Reference proteome</keyword>
<evidence type="ECO:0000313" key="3">
    <source>
        <dbReference type="Proteomes" id="UP001227101"/>
    </source>
</evidence>
<organism evidence="2 3">
    <name type="scientific">Amycolatopsis nalaikhensis</name>
    <dbReference type="NCBI Taxonomy" id="715472"/>
    <lineage>
        <taxon>Bacteria</taxon>
        <taxon>Bacillati</taxon>
        <taxon>Actinomycetota</taxon>
        <taxon>Actinomycetes</taxon>
        <taxon>Pseudonocardiales</taxon>
        <taxon>Pseudonocardiaceae</taxon>
        <taxon>Amycolatopsis</taxon>
    </lineage>
</organism>
<feature type="transmembrane region" description="Helical" evidence="1">
    <location>
        <begin position="46"/>
        <end position="71"/>
    </location>
</feature>
<evidence type="ECO:0000313" key="2">
    <source>
        <dbReference type="EMBL" id="WIV52946.1"/>
    </source>
</evidence>
<sequence>MALATPLGFAHLAATTPPERLGQTMGAAEVGRELGDASGPLLVGAIAATATLGAGFLGLAAALVVAAAAVLGARAASTTGDPAD</sequence>
<evidence type="ECO:0008006" key="4">
    <source>
        <dbReference type="Google" id="ProtNLM"/>
    </source>
</evidence>
<dbReference type="RefSeq" id="WP_285449346.1">
    <property type="nucleotide sequence ID" value="NZ_CP127173.1"/>
</dbReference>